<reference evidence="5" key="1">
    <citation type="submission" date="2021-02" db="EMBL/GenBank/DDBJ databases">
        <authorList>
            <person name="Dougan E. K."/>
            <person name="Rhodes N."/>
            <person name="Thang M."/>
            <person name="Chan C."/>
        </authorList>
    </citation>
    <scope>NUCLEOTIDE SEQUENCE</scope>
</reference>
<proteinExistence type="predicted"/>
<feature type="compositionally biased region" description="Polar residues" evidence="4">
    <location>
        <begin position="213"/>
        <end position="246"/>
    </location>
</feature>
<accession>A0A812Q3W5</accession>
<dbReference type="Pfam" id="PF13855">
    <property type="entry name" value="LRR_8"/>
    <property type="match status" value="2"/>
</dbReference>
<dbReference type="AlphaFoldDB" id="A0A812Q3W5"/>
<comment type="caution">
    <text evidence="5">The sequence shown here is derived from an EMBL/GenBank/DDBJ whole genome shotgun (WGS) entry which is preliminary data.</text>
</comment>
<name>A0A812Q3W5_SYMPI</name>
<dbReference type="GO" id="GO:0005615">
    <property type="term" value="C:extracellular space"/>
    <property type="evidence" value="ECO:0007669"/>
    <property type="project" value="TreeGrafter"/>
</dbReference>
<dbReference type="InterPro" id="IPR003591">
    <property type="entry name" value="Leu-rich_rpt_typical-subtyp"/>
</dbReference>
<evidence type="ECO:0000256" key="4">
    <source>
        <dbReference type="SAM" id="MobiDB-lite"/>
    </source>
</evidence>
<dbReference type="OrthoDB" id="427790at2759"/>
<dbReference type="Proteomes" id="UP000649617">
    <property type="component" value="Unassembled WGS sequence"/>
</dbReference>
<dbReference type="PROSITE" id="PS51450">
    <property type="entry name" value="LRR"/>
    <property type="match status" value="1"/>
</dbReference>
<evidence type="ECO:0000256" key="3">
    <source>
        <dbReference type="ARBA" id="ARBA00022737"/>
    </source>
</evidence>
<evidence type="ECO:0000256" key="2">
    <source>
        <dbReference type="ARBA" id="ARBA00022729"/>
    </source>
</evidence>
<dbReference type="SUPFAM" id="SSF52075">
    <property type="entry name" value="Outer arm dynein light chain 1"/>
    <property type="match status" value="1"/>
</dbReference>
<dbReference type="PANTHER" id="PTHR24373">
    <property type="entry name" value="SLIT RELATED LEUCINE-RICH REPEAT NEURONAL PROTEIN"/>
    <property type="match status" value="1"/>
</dbReference>
<dbReference type="Gene3D" id="3.80.10.10">
    <property type="entry name" value="Ribonuclease Inhibitor"/>
    <property type="match status" value="2"/>
</dbReference>
<gene>
    <name evidence="5" type="ORF">SPIL2461_LOCUS8972</name>
</gene>
<keyword evidence="6" id="KW-1185">Reference proteome</keyword>
<keyword evidence="1" id="KW-0433">Leucine-rich repeat</keyword>
<dbReference type="InterPro" id="IPR032675">
    <property type="entry name" value="LRR_dom_sf"/>
</dbReference>
<dbReference type="EMBL" id="CAJNIZ010015113">
    <property type="protein sequence ID" value="CAE7369538.1"/>
    <property type="molecule type" value="Genomic_DNA"/>
</dbReference>
<dbReference type="SMART" id="SM00369">
    <property type="entry name" value="LRR_TYP"/>
    <property type="match status" value="6"/>
</dbReference>
<sequence>MPKAAEAGLDLSGNFLKELPDDAFAGMPNLASLRLSYNRLRKFPNTTGLAQLWELDLRSNAISTLPPGALFDNPEVVSLDLSRNLLRELPSSDSWLPQPNSLDYLTVADNQISALGTRLFRRFSDLDWLDLSGNRLGLLETESLDGIEDLDNLLLIGNPLECRIPIAGSCFCAGDCSANSTAEDKEDDADDGTLLKVPALWCELPMCINGSNSSQDASNTQPLQDSAPQKNISQIPLNGSNETSGISASNVTNSGASNVTNSGTGNGTNSTSVWSELKNPKFPAYKL</sequence>
<evidence type="ECO:0000313" key="5">
    <source>
        <dbReference type="EMBL" id="CAE7369538.1"/>
    </source>
</evidence>
<evidence type="ECO:0000313" key="6">
    <source>
        <dbReference type="Proteomes" id="UP000649617"/>
    </source>
</evidence>
<feature type="compositionally biased region" description="Low complexity" evidence="4">
    <location>
        <begin position="247"/>
        <end position="273"/>
    </location>
</feature>
<dbReference type="InterPro" id="IPR001611">
    <property type="entry name" value="Leu-rich_rpt"/>
</dbReference>
<feature type="region of interest" description="Disordered" evidence="4">
    <location>
        <begin position="213"/>
        <end position="287"/>
    </location>
</feature>
<protein>
    <submittedName>
        <fullName evidence="5">Uncharacterized protein</fullName>
    </submittedName>
</protein>
<dbReference type="GO" id="GO:0031012">
    <property type="term" value="C:extracellular matrix"/>
    <property type="evidence" value="ECO:0007669"/>
    <property type="project" value="TreeGrafter"/>
</dbReference>
<keyword evidence="3" id="KW-0677">Repeat</keyword>
<organism evidence="5 6">
    <name type="scientific">Symbiodinium pilosum</name>
    <name type="common">Dinoflagellate</name>
    <dbReference type="NCBI Taxonomy" id="2952"/>
    <lineage>
        <taxon>Eukaryota</taxon>
        <taxon>Sar</taxon>
        <taxon>Alveolata</taxon>
        <taxon>Dinophyceae</taxon>
        <taxon>Suessiales</taxon>
        <taxon>Symbiodiniaceae</taxon>
        <taxon>Symbiodinium</taxon>
    </lineage>
</organism>
<keyword evidence="2" id="KW-0732">Signal</keyword>
<evidence type="ECO:0000256" key="1">
    <source>
        <dbReference type="ARBA" id="ARBA00022614"/>
    </source>
</evidence>
<dbReference type="PANTHER" id="PTHR24373:SF370">
    <property type="entry name" value="FISH-LIPS, ISOFORM E"/>
    <property type="match status" value="1"/>
</dbReference>
<dbReference type="InterPro" id="IPR050328">
    <property type="entry name" value="Dev_Immune_Receptor"/>
</dbReference>